<gene>
    <name evidence="2" type="ORF">SAMN05443507_11444</name>
</gene>
<evidence type="ECO:0000313" key="3">
    <source>
        <dbReference type="Proteomes" id="UP000184016"/>
    </source>
</evidence>
<keyword evidence="1" id="KW-0472">Membrane</keyword>
<reference evidence="3" key="1">
    <citation type="submission" date="2016-11" db="EMBL/GenBank/DDBJ databases">
        <authorList>
            <person name="Varghese N."/>
            <person name="Submissions S."/>
        </authorList>
    </citation>
    <scope>NUCLEOTIDE SEQUENCE [LARGE SCALE GENOMIC DNA]</scope>
    <source>
        <strain evidence="3">USBA-503</strain>
    </source>
</reference>
<keyword evidence="1" id="KW-1133">Transmembrane helix</keyword>
<proteinExistence type="predicted"/>
<feature type="transmembrane region" description="Helical" evidence="1">
    <location>
        <begin position="6"/>
        <end position="23"/>
    </location>
</feature>
<protein>
    <submittedName>
        <fullName evidence="2">Uncharacterized protein</fullName>
    </submittedName>
</protein>
<sequence>MYEYIPWYIGLAVSVAVLGTYFINMIHEIRKEESDESFHHPHTSH</sequence>
<name>A0A1M6SNZ8_9BACL</name>
<dbReference type="RefSeq" id="WP_165611988.1">
    <property type="nucleotide sequence ID" value="NZ_FRAF01000014.1"/>
</dbReference>
<keyword evidence="1" id="KW-0812">Transmembrane</keyword>
<dbReference type="AlphaFoldDB" id="A0A1M6SNZ8"/>
<dbReference type="EMBL" id="FRAF01000014">
    <property type="protein sequence ID" value="SHK46464.1"/>
    <property type="molecule type" value="Genomic_DNA"/>
</dbReference>
<dbReference type="Proteomes" id="UP000184016">
    <property type="component" value="Unassembled WGS sequence"/>
</dbReference>
<keyword evidence="3" id="KW-1185">Reference proteome</keyword>
<accession>A0A1M6SNZ8</accession>
<organism evidence="2 3">
    <name type="scientific">Alicyclobacillus tolerans</name>
    <dbReference type="NCBI Taxonomy" id="90970"/>
    <lineage>
        <taxon>Bacteria</taxon>
        <taxon>Bacillati</taxon>
        <taxon>Bacillota</taxon>
        <taxon>Bacilli</taxon>
        <taxon>Bacillales</taxon>
        <taxon>Alicyclobacillaceae</taxon>
        <taxon>Alicyclobacillus</taxon>
    </lineage>
</organism>
<evidence type="ECO:0000256" key="1">
    <source>
        <dbReference type="SAM" id="Phobius"/>
    </source>
</evidence>
<evidence type="ECO:0000313" key="2">
    <source>
        <dbReference type="EMBL" id="SHK46464.1"/>
    </source>
</evidence>
<dbReference type="STRING" id="1830138.SAMN05443507_11444"/>